<dbReference type="EMBL" id="SMJW01000248">
    <property type="protein sequence ID" value="TDC07172.1"/>
    <property type="molecule type" value="Genomic_DNA"/>
</dbReference>
<proteinExistence type="predicted"/>
<dbReference type="AlphaFoldDB" id="A0A4R4NJQ3"/>
<organism evidence="2 3">
    <name type="scientific">Actinomadura bangladeshensis</name>
    <dbReference type="NCBI Taxonomy" id="453573"/>
    <lineage>
        <taxon>Bacteria</taxon>
        <taxon>Bacillati</taxon>
        <taxon>Actinomycetota</taxon>
        <taxon>Actinomycetes</taxon>
        <taxon>Streptosporangiales</taxon>
        <taxon>Thermomonosporaceae</taxon>
        <taxon>Actinomadura</taxon>
    </lineage>
</organism>
<feature type="compositionally biased region" description="Basic and acidic residues" evidence="1">
    <location>
        <begin position="1"/>
        <end position="11"/>
    </location>
</feature>
<dbReference type="Pfam" id="PF05331">
    <property type="entry name" value="DUF742"/>
    <property type="match status" value="1"/>
</dbReference>
<dbReference type="Proteomes" id="UP000295431">
    <property type="component" value="Unassembled WGS sequence"/>
</dbReference>
<dbReference type="OrthoDB" id="4274007at2"/>
<evidence type="ECO:0000256" key="1">
    <source>
        <dbReference type="SAM" id="MobiDB-lite"/>
    </source>
</evidence>
<dbReference type="PANTHER" id="PTHR36221">
    <property type="entry name" value="DUF742 DOMAIN-CONTAINING PROTEIN"/>
    <property type="match status" value="1"/>
</dbReference>
<feature type="region of interest" description="Disordered" evidence="1">
    <location>
        <begin position="1"/>
        <end position="33"/>
    </location>
</feature>
<name>A0A4R4NJQ3_9ACTN</name>
<sequence length="152" mass="16237">MSKSADHDPRRPTGAPTTAPAAGPIGTDQWDQPWETYHSEEVRPYAITGGRTRPQHSMRLVTLLEAADSPPVRGLAPEAVRAVELCRAQPCPVAEIAARLSLPVQAAKVVLSDLIDCGALVMAVPRHPAASDRLQVLEALRSGLETKLSHVA</sequence>
<keyword evidence="3" id="KW-1185">Reference proteome</keyword>
<dbReference type="RefSeq" id="WP_131944042.1">
    <property type="nucleotide sequence ID" value="NZ_BAAAMX010000049.1"/>
</dbReference>
<accession>A0A4R4NJQ3</accession>
<comment type="caution">
    <text evidence="2">The sequence shown here is derived from an EMBL/GenBank/DDBJ whole genome shotgun (WGS) entry which is preliminary data.</text>
</comment>
<protein>
    <submittedName>
        <fullName evidence="2">DUF742 domain-containing protein</fullName>
    </submittedName>
</protein>
<evidence type="ECO:0000313" key="2">
    <source>
        <dbReference type="EMBL" id="TDC07172.1"/>
    </source>
</evidence>
<evidence type="ECO:0000313" key="3">
    <source>
        <dbReference type="Proteomes" id="UP000295431"/>
    </source>
</evidence>
<gene>
    <name evidence="2" type="ORF">E1284_32770</name>
</gene>
<dbReference type="PANTHER" id="PTHR36221:SF1">
    <property type="entry name" value="DUF742 DOMAIN-CONTAINING PROTEIN"/>
    <property type="match status" value="1"/>
</dbReference>
<feature type="compositionally biased region" description="Low complexity" evidence="1">
    <location>
        <begin position="12"/>
        <end position="27"/>
    </location>
</feature>
<dbReference type="InterPro" id="IPR007995">
    <property type="entry name" value="DUF742"/>
</dbReference>
<reference evidence="2 3" key="1">
    <citation type="submission" date="2019-03" db="EMBL/GenBank/DDBJ databases">
        <title>Draft genome sequences of novel Actinobacteria.</title>
        <authorList>
            <person name="Sahin N."/>
            <person name="Ay H."/>
            <person name="Saygin H."/>
        </authorList>
    </citation>
    <scope>NUCLEOTIDE SEQUENCE [LARGE SCALE GENOMIC DNA]</scope>
    <source>
        <strain evidence="2 3">DSM 45347</strain>
    </source>
</reference>